<dbReference type="HAMAP" id="MF_01963">
    <property type="entry name" value="MTAP"/>
    <property type="match status" value="1"/>
</dbReference>
<feature type="binding site" evidence="4">
    <location>
        <begin position="91"/>
        <end position="92"/>
    </location>
    <ligand>
        <name>phosphate</name>
        <dbReference type="ChEBI" id="CHEBI:43474"/>
    </ligand>
</feature>
<feature type="site" description="Important for substrate specificity" evidence="4">
    <location>
        <position position="176"/>
    </location>
</feature>
<organism evidence="6 7">
    <name type="scientific">Candidatus Staskawiczbacteria bacterium RIFOXYB1_FULL_37_44</name>
    <dbReference type="NCBI Taxonomy" id="1802223"/>
    <lineage>
        <taxon>Bacteria</taxon>
        <taxon>Candidatus Staskawicziibacteriota</taxon>
    </lineage>
</organism>
<evidence type="ECO:0000256" key="2">
    <source>
        <dbReference type="ARBA" id="ARBA00022679"/>
    </source>
</evidence>
<dbReference type="EMBL" id="MHPJ01000001">
    <property type="protein sequence ID" value="OGZ79592.1"/>
    <property type="molecule type" value="Genomic_DNA"/>
</dbReference>
<dbReference type="PANTHER" id="PTHR42679:SF2">
    <property type="entry name" value="S-METHYL-5'-THIOADENOSINE PHOSPHORYLASE"/>
    <property type="match status" value="1"/>
</dbReference>
<dbReference type="Pfam" id="PF01048">
    <property type="entry name" value="PNP_UDP_1"/>
    <property type="match status" value="1"/>
</dbReference>
<evidence type="ECO:0000256" key="3">
    <source>
        <dbReference type="ARBA" id="ARBA00022726"/>
    </source>
</evidence>
<evidence type="ECO:0000313" key="7">
    <source>
        <dbReference type="Proteomes" id="UP000178650"/>
    </source>
</evidence>
<feature type="binding site" evidence="4">
    <location>
        <begin position="58"/>
        <end position="59"/>
    </location>
    <ligand>
        <name>phosphate</name>
        <dbReference type="ChEBI" id="CHEBI:43474"/>
    </ligand>
</feature>
<evidence type="ECO:0000256" key="4">
    <source>
        <dbReference type="HAMAP-Rule" id="MF_01963"/>
    </source>
</evidence>
<comment type="similarity">
    <text evidence="4">Belongs to the PNP/MTAP phosphorylase family. MTAP subfamily.</text>
</comment>
<accession>A0A1G2IY11</accession>
<comment type="catalytic activity">
    <reaction evidence="4">
        <text>a purine D-ribonucleoside + phosphate = a purine nucleobase + alpha-D-ribose 1-phosphate</text>
        <dbReference type="Rhea" id="RHEA:19805"/>
        <dbReference type="ChEBI" id="CHEBI:26386"/>
        <dbReference type="ChEBI" id="CHEBI:43474"/>
        <dbReference type="ChEBI" id="CHEBI:57720"/>
        <dbReference type="ChEBI" id="CHEBI:142355"/>
        <dbReference type="EC" id="2.4.2.1"/>
    </reaction>
</comment>
<evidence type="ECO:0000313" key="6">
    <source>
        <dbReference type="EMBL" id="OGZ79592.1"/>
    </source>
</evidence>
<comment type="pathway">
    <text evidence="4">Purine metabolism; purine nucleoside salvage.</text>
</comment>
<comment type="miscellaneous">
    <text evidence="4">Although this enzyme belongs to the family of MTA phosphorylases based on sequence homology, it lacks several conserved amino acids in the substrate binding pocket that confer specificity towards MTA.</text>
</comment>
<gene>
    <name evidence="6" type="ORF">A2358_01350</name>
</gene>
<dbReference type="UniPathway" id="UPA00606"/>
<dbReference type="InterPro" id="IPR035994">
    <property type="entry name" value="Nucleoside_phosphorylase_sf"/>
</dbReference>
<dbReference type="EC" id="2.4.2.1" evidence="4"/>
<dbReference type="CDD" id="cd09010">
    <property type="entry name" value="MTAP_SsMTAPII_like_MTIP"/>
    <property type="match status" value="1"/>
</dbReference>
<dbReference type="NCBIfam" id="TIGR01694">
    <property type="entry name" value="MTAP"/>
    <property type="match status" value="1"/>
</dbReference>
<name>A0A1G2IY11_9BACT</name>
<proteinExistence type="inferred from homology"/>
<feature type="binding site" evidence="4">
    <location>
        <position position="16"/>
    </location>
    <ligand>
        <name>phosphate</name>
        <dbReference type="ChEBI" id="CHEBI:43474"/>
    </ligand>
</feature>
<dbReference type="InterPro" id="IPR010044">
    <property type="entry name" value="MTAP"/>
</dbReference>
<comment type="function">
    <text evidence="4">Purine nucleoside phosphorylase involved in purine salvage.</text>
</comment>
<feature type="domain" description="Nucleoside phosphorylase" evidence="5">
    <location>
        <begin position="9"/>
        <end position="252"/>
    </location>
</feature>
<protein>
    <recommendedName>
        <fullName evidence="4">Purine nucleoside phosphorylase</fullName>
        <shortName evidence="4">PNP</shortName>
        <ecNumber evidence="4">2.4.2.1</ecNumber>
    </recommendedName>
</protein>
<dbReference type="GO" id="GO:0006166">
    <property type="term" value="P:purine ribonucleoside salvage"/>
    <property type="evidence" value="ECO:0007669"/>
    <property type="project" value="UniProtKB-UniRule"/>
</dbReference>
<dbReference type="GO" id="GO:0017061">
    <property type="term" value="F:S-methyl-5-thioadenosine phosphorylase activity"/>
    <property type="evidence" value="ECO:0007669"/>
    <property type="project" value="InterPro"/>
</dbReference>
<dbReference type="SUPFAM" id="SSF53167">
    <property type="entry name" value="Purine and uridine phosphorylases"/>
    <property type="match status" value="1"/>
</dbReference>
<keyword evidence="3 4" id="KW-0660">Purine salvage</keyword>
<dbReference type="PANTHER" id="PTHR42679">
    <property type="entry name" value="S-METHYL-5'-THIOADENOSINE PHOSPHORYLASE"/>
    <property type="match status" value="1"/>
</dbReference>
<feature type="binding site" evidence="4">
    <location>
        <begin position="218"/>
        <end position="220"/>
    </location>
    <ligand>
        <name>substrate</name>
    </ligand>
</feature>
<dbReference type="InterPro" id="IPR018099">
    <property type="entry name" value="Purine_phosphorylase-2_CS"/>
</dbReference>
<evidence type="ECO:0000259" key="5">
    <source>
        <dbReference type="Pfam" id="PF01048"/>
    </source>
</evidence>
<feature type="binding site" evidence="4">
    <location>
        <position position="195"/>
    </location>
    <ligand>
        <name>phosphate</name>
        <dbReference type="ChEBI" id="CHEBI:43474"/>
    </ligand>
</feature>
<dbReference type="STRING" id="1802223.A2358_01350"/>
<sequence length="256" mass="28608">MEIQKFSAEIGIIGGSGLDDADILENAKDFEADTIYGRPSSPLKIGEIHGKKVVFLARHGRRHTIPPTQVNFRANIMALKELGVKSILASTACGSLKKEIERGDLVALDQFIDFTRHRKITYYEEFSGGAKNAKHTAMPDPFSEDLRKILIASAKELQLKLHHKGTVITIEGPRFSTRAESKMFRIWGADVINMSIAPECILANEAGIKYAAVAMSTDYDSWMEKETVTWEEILKIFGKNAENVKKLFLQTIPKIK</sequence>
<feature type="site" description="Important for substrate specificity" evidence="4">
    <location>
        <position position="230"/>
    </location>
</feature>
<comment type="subunit">
    <text evidence="4">Homohexamer. Dimer of a homotrimer.</text>
</comment>
<dbReference type="GO" id="GO:0019509">
    <property type="term" value="P:L-methionine salvage from methylthioadenosine"/>
    <property type="evidence" value="ECO:0007669"/>
    <property type="project" value="TreeGrafter"/>
</dbReference>
<comment type="caution">
    <text evidence="6">The sequence shown here is derived from an EMBL/GenBank/DDBJ whole genome shotgun (WGS) entry which is preliminary data.</text>
</comment>
<dbReference type="GO" id="GO:0005829">
    <property type="term" value="C:cytosol"/>
    <property type="evidence" value="ECO:0007669"/>
    <property type="project" value="TreeGrafter"/>
</dbReference>
<dbReference type="InterPro" id="IPR000845">
    <property type="entry name" value="Nucleoside_phosphorylase_d"/>
</dbReference>
<dbReference type="Gene3D" id="3.40.50.1580">
    <property type="entry name" value="Nucleoside phosphorylase domain"/>
    <property type="match status" value="1"/>
</dbReference>
<keyword evidence="1 4" id="KW-0328">Glycosyltransferase</keyword>
<evidence type="ECO:0000256" key="1">
    <source>
        <dbReference type="ARBA" id="ARBA00022676"/>
    </source>
</evidence>
<dbReference type="Proteomes" id="UP000178650">
    <property type="component" value="Unassembled WGS sequence"/>
</dbReference>
<reference evidence="6 7" key="1">
    <citation type="journal article" date="2016" name="Nat. Commun.">
        <title>Thousands of microbial genomes shed light on interconnected biogeochemical processes in an aquifer system.</title>
        <authorList>
            <person name="Anantharaman K."/>
            <person name="Brown C.T."/>
            <person name="Hug L.A."/>
            <person name="Sharon I."/>
            <person name="Castelle C.J."/>
            <person name="Probst A.J."/>
            <person name="Thomas B.C."/>
            <person name="Singh A."/>
            <person name="Wilkins M.J."/>
            <person name="Karaoz U."/>
            <person name="Brodie E.L."/>
            <person name="Williams K.H."/>
            <person name="Hubbard S.S."/>
            <person name="Banfield J.F."/>
        </authorList>
    </citation>
    <scope>NUCLEOTIDE SEQUENCE [LARGE SCALE GENOMIC DNA]</scope>
</reference>
<dbReference type="FunFam" id="3.40.50.1580:FF:000012">
    <property type="entry name" value="Probable 6-oxopurine nucleoside phosphorylase"/>
    <property type="match status" value="1"/>
</dbReference>
<dbReference type="AlphaFoldDB" id="A0A1G2IY11"/>
<feature type="binding site" evidence="4">
    <location>
        <position position="194"/>
    </location>
    <ligand>
        <name>substrate</name>
    </ligand>
</feature>
<dbReference type="PROSITE" id="PS01240">
    <property type="entry name" value="PNP_MTAP_2"/>
    <property type="match status" value="1"/>
</dbReference>
<keyword evidence="2 4" id="KW-0808">Transferase</keyword>